<dbReference type="EMBL" id="BMAO01038591">
    <property type="protein sequence ID" value="GFR25837.1"/>
    <property type="molecule type" value="Genomic_DNA"/>
</dbReference>
<feature type="domain" description="Bro-N" evidence="1">
    <location>
        <begin position="128"/>
        <end position="229"/>
    </location>
</feature>
<evidence type="ECO:0000259" key="1">
    <source>
        <dbReference type="PROSITE" id="PS51750"/>
    </source>
</evidence>
<comment type="caution">
    <text evidence="2">The sequence shown here is derived from an EMBL/GenBank/DDBJ whole genome shotgun (WGS) entry which is preliminary data.</text>
</comment>
<organism evidence="2 3">
    <name type="scientific">Trichonephila clavata</name>
    <name type="common">Joro spider</name>
    <name type="synonym">Nephila clavata</name>
    <dbReference type="NCBI Taxonomy" id="2740835"/>
    <lineage>
        <taxon>Eukaryota</taxon>
        <taxon>Metazoa</taxon>
        <taxon>Ecdysozoa</taxon>
        <taxon>Arthropoda</taxon>
        <taxon>Chelicerata</taxon>
        <taxon>Arachnida</taxon>
        <taxon>Araneae</taxon>
        <taxon>Araneomorphae</taxon>
        <taxon>Entelegynae</taxon>
        <taxon>Araneoidea</taxon>
        <taxon>Nephilidae</taxon>
        <taxon>Trichonephila</taxon>
    </lineage>
</organism>
<evidence type="ECO:0000313" key="3">
    <source>
        <dbReference type="Proteomes" id="UP000887116"/>
    </source>
</evidence>
<name>A0A8X6LYY2_TRICU</name>
<proteinExistence type="predicted"/>
<protein>
    <recommendedName>
        <fullName evidence="1">Bro-N domain-containing protein</fullName>
    </recommendedName>
</protein>
<evidence type="ECO:0000313" key="2">
    <source>
        <dbReference type="EMBL" id="GFR25837.1"/>
    </source>
</evidence>
<dbReference type="InterPro" id="IPR003497">
    <property type="entry name" value="BRO_N_domain"/>
</dbReference>
<dbReference type="AlphaFoldDB" id="A0A8X6LYY2"/>
<reference evidence="2" key="1">
    <citation type="submission" date="2020-07" db="EMBL/GenBank/DDBJ databases">
        <title>Multicomponent nature underlies the extraordinary mechanical properties of spider dragline silk.</title>
        <authorList>
            <person name="Kono N."/>
            <person name="Nakamura H."/>
            <person name="Mori M."/>
            <person name="Yoshida Y."/>
            <person name="Ohtoshi R."/>
            <person name="Malay A.D."/>
            <person name="Moran D.A.P."/>
            <person name="Tomita M."/>
            <person name="Numata K."/>
            <person name="Arakawa K."/>
        </authorList>
    </citation>
    <scope>NUCLEOTIDE SEQUENCE</scope>
</reference>
<gene>
    <name evidence="2" type="ORF">TNCT_171281</name>
</gene>
<dbReference type="OrthoDB" id="6471783at2759"/>
<dbReference type="PROSITE" id="PS51750">
    <property type="entry name" value="BRO_N"/>
    <property type="match status" value="1"/>
</dbReference>
<sequence>MKLFTAVGIPVEVTFVWKFEKLWIPVYFIKEVLVLPQGDFFKKWIDLCDNIGVKHFKAFKPQENFINIEGVQLILKAKEGVLSKKEQGFQKWLSDNLIYINLIKQYNSNCVLSVPSCNTYLNVFNDEEKYIIVATHIDNDKMAWFELKKIMSLFNYKNSASFTKLLKSNQVKKWKELGSTAGFQLFPENELLSEEALKMLLVMPTKDLCSFKFKNWIINTVIPGTYERKYAFKRSSNEVSTQTAKKTKLYNEMLDSIKSELDATFKNFNSMIRALNKDLCNKFIKNVENVEENLLENTLHVFKLKNNEYKFCKRQKRAIPQMMKDLDEKALLIYSKSNICNNLDIIKSVKLFLNKYIINNNKHSIWMNIQIPVLNAVLDKICNNQELIMDILQSKKDDEQEAAVCTELLPETLQHLPMPLGQTIPVPELEILKQMVEKTPKTLPVPLKQELETLLEPEISPEPLKQELKQMVEKTLPEICDPLEICETVYLV</sequence>
<dbReference type="Proteomes" id="UP000887116">
    <property type="component" value="Unassembled WGS sequence"/>
</dbReference>
<keyword evidence="3" id="KW-1185">Reference proteome</keyword>
<accession>A0A8X6LYY2</accession>